<dbReference type="SUPFAM" id="SSF56349">
    <property type="entry name" value="DNA breaking-rejoining enzymes"/>
    <property type="match status" value="1"/>
</dbReference>
<dbReference type="Proteomes" id="UP000323824">
    <property type="component" value="Chromosome"/>
</dbReference>
<evidence type="ECO:0000256" key="2">
    <source>
        <dbReference type="ARBA" id="ARBA00022908"/>
    </source>
</evidence>
<evidence type="ECO:0000313" key="8">
    <source>
        <dbReference type="EMBL" id="QEN06417.1"/>
    </source>
</evidence>
<evidence type="ECO:0000256" key="1">
    <source>
        <dbReference type="ARBA" id="ARBA00008857"/>
    </source>
</evidence>
<proteinExistence type="inferred from homology"/>
<dbReference type="GO" id="GO:0015074">
    <property type="term" value="P:DNA integration"/>
    <property type="evidence" value="ECO:0007669"/>
    <property type="project" value="UniProtKB-KW"/>
</dbReference>
<reference evidence="8 9" key="2">
    <citation type="submission" date="2019-09" db="EMBL/GenBank/DDBJ databases">
        <title>Complete Genome Sequence and Methylome Analysis of free living Spirochaetas.</title>
        <authorList>
            <person name="Leshcheva N."/>
            <person name="Mikheeva N."/>
        </authorList>
    </citation>
    <scope>NUCLEOTIDE SEQUENCE [LARGE SCALE GENOMIC DNA]</scope>
    <source>
        <strain evidence="8 9">P</strain>
    </source>
</reference>
<dbReference type="InterPro" id="IPR011946">
    <property type="entry name" value="Integrase_integron-type"/>
</dbReference>
<dbReference type="InterPro" id="IPR044068">
    <property type="entry name" value="CB"/>
</dbReference>
<dbReference type="PANTHER" id="PTHR30349">
    <property type="entry name" value="PHAGE INTEGRASE-RELATED"/>
    <property type="match status" value="1"/>
</dbReference>
<dbReference type="InterPro" id="IPR010998">
    <property type="entry name" value="Integrase_recombinase_N"/>
</dbReference>
<dbReference type="InterPro" id="IPR011010">
    <property type="entry name" value="DNA_brk_join_enz"/>
</dbReference>
<protein>
    <submittedName>
        <fullName evidence="8">Integron integrase</fullName>
    </submittedName>
</protein>
<dbReference type="GO" id="GO:0003677">
    <property type="term" value="F:DNA binding"/>
    <property type="evidence" value="ECO:0007669"/>
    <property type="project" value="UniProtKB-UniRule"/>
</dbReference>
<dbReference type="EMBL" id="CP035807">
    <property type="protein sequence ID" value="QEN06417.1"/>
    <property type="molecule type" value="Genomic_DNA"/>
</dbReference>
<keyword evidence="9" id="KW-1185">Reference proteome</keyword>
<dbReference type="PROSITE" id="PS51898">
    <property type="entry name" value="TYR_RECOMBINASE"/>
    <property type="match status" value="1"/>
</dbReference>
<name>A0A5C1QG58_9SPIO</name>
<sequence length="394" mass="45810">MEEFLISKGVPNHKIVFFKYWIDSYISFISTNKNVNDNVFFSKLDLTSPAWKISQARLAIKYYKDYSNKIEKNDSTWDEILLRLKNELTLQHKSLNTNKVYIYWLKDFIKYIGKKPAIHIKEHDIKQYLSYLASRRHVSAATQQQAFNALLFSCRFILNIEINELVSVVRSKAKKKLPVVLTVTEIKEIFNHMEKNKLLMVQLIYGAGLRLNECLNLRIKDIDFSRSIIIVRSGKGDKDRETLLPGFLTTYLQNHISSIKKLYLDDRHNMVNGVILPGALEKKFPNAGKEWSWFWVFPASKLSVDPLTNTVRRYHIYPSTLQKSFKDALKRSLVPKVASIHTLRHSFATHLIENGYDIRTVQELLGHNDISTTMIYTHVATKNKLGVISPFDRL</sequence>
<dbReference type="Gene3D" id="1.10.443.10">
    <property type="entry name" value="Intergrase catalytic core"/>
    <property type="match status" value="1"/>
</dbReference>
<evidence type="ECO:0000259" key="6">
    <source>
        <dbReference type="PROSITE" id="PS51898"/>
    </source>
</evidence>
<dbReference type="Pfam" id="PF13495">
    <property type="entry name" value="Phage_int_SAM_4"/>
    <property type="match status" value="1"/>
</dbReference>
<gene>
    <name evidence="8" type="ORF">EW093_16745</name>
</gene>
<dbReference type="AlphaFoldDB" id="A0A5C1QG58"/>
<evidence type="ECO:0000256" key="4">
    <source>
        <dbReference type="ARBA" id="ARBA00023172"/>
    </source>
</evidence>
<feature type="domain" description="Core-binding (CB)" evidence="7">
    <location>
        <begin position="75"/>
        <end position="158"/>
    </location>
</feature>
<dbReference type="InterPro" id="IPR013762">
    <property type="entry name" value="Integrase-like_cat_sf"/>
</dbReference>
<feature type="domain" description="Tyr recombinase" evidence="6">
    <location>
        <begin position="176"/>
        <end position="389"/>
    </location>
</feature>
<dbReference type="PANTHER" id="PTHR30349:SF64">
    <property type="entry name" value="PROPHAGE INTEGRASE INTD-RELATED"/>
    <property type="match status" value="1"/>
</dbReference>
<dbReference type="OrthoDB" id="341301at2"/>
<evidence type="ECO:0000259" key="7">
    <source>
        <dbReference type="PROSITE" id="PS51900"/>
    </source>
</evidence>
<dbReference type="InterPro" id="IPR050090">
    <property type="entry name" value="Tyrosine_recombinase_XerCD"/>
</dbReference>
<comment type="similarity">
    <text evidence="1">Belongs to the 'phage' integrase family.</text>
</comment>
<dbReference type="KEGG" id="sper:EW093_16745"/>
<evidence type="ECO:0000256" key="3">
    <source>
        <dbReference type="ARBA" id="ARBA00023125"/>
    </source>
</evidence>
<dbReference type="Pfam" id="PF00589">
    <property type="entry name" value="Phage_integrase"/>
    <property type="match status" value="1"/>
</dbReference>
<keyword evidence="4" id="KW-0233">DNA recombination</keyword>
<keyword evidence="2" id="KW-0229">DNA integration</keyword>
<keyword evidence="3 5" id="KW-0238">DNA-binding</keyword>
<evidence type="ECO:0000256" key="5">
    <source>
        <dbReference type="PROSITE-ProRule" id="PRU01248"/>
    </source>
</evidence>
<dbReference type="NCBIfam" id="TIGR02249">
    <property type="entry name" value="integrase_gron"/>
    <property type="match status" value="1"/>
</dbReference>
<dbReference type="InterPro" id="IPR004107">
    <property type="entry name" value="Integrase_SAM-like_N"/>
</dbReference>
<organism evidence="8 9">
    <name type="scientific">Thiospirochaeta perfilievii</name>
    <dbReference type="NCBI Taxonomy" id="252967"/>
    <lineage>
        <taxon>Bacteria</taxon>
        <taxon>Pseudomonadati</taxon>
        <taxon>Spirochaetota</taxon>
        <taxon>Spirochaetia</taxon>
        <taxon>Spirochaetales</taxon>
        <taxon>Spirochaetaceae</taxon>
        <taxon>Thiospirochaeta</taxon>
    </lineage>
</organism>
<dbReference type="Gene3D" id="1.10.150.130">
    <property type="match status" value="1"/>
</dbReference>
<dbReference type="PROSITE" id="PS51900">
    <property type="entry name" value="CB"/>
    <property type="match status" value="1"/>
</dbReference>
<reference evidence="8 9" key="1">
    <citation type="submission" date="2019-02" db="EMBL/GenBank/DDBJ databases">
        <authorList>
            <person name="Fomenkov A."/>
            <person name="Dubinina G."/>
            <person name="Grabovich M."/>
            <person name="Vincze T."/>
            <person name="Roberts R.J."/>
        </authorList>
    </citation>
    <scope>NUCLEOTIDE SEQUENCE [LARGE SCALE GENOMIC DNA]</scope>
    <source>
        <strain evidence="8 9">P</strain>
    </source>
</reference>
<dbReference type="InterPro" id="IPR002104">
    <property type="entry name" value="Integrase_catalytic"/>
</dbReference>
<dbReference type="GO" id="GO:0006310">
    <property type="term" value="P:DNA recombination"/>
    <property type="evidence" value="ECO:0007669"/>
    <property type="project" value="UniProtKB-KW"/>
</dbReference>
<dbReference type="CDD" id="cd01193">
    <property type="entry name" value="INT_IntI_C"/>
    <property type="match status" value="1"/>
</dbReference>
<accession>A0A5C1QG58</accession>
<evidence type="ECO:0000313" key="9">
    <source>
        <dbReference type="Proteomes" id="UP000323824"/>
    </source>
</evidence>